<organism evidence="1 2">
    <name type="scientific">candidate division WWE3 bacterium CG_4_9_14_3_um_filter_34_6</name>
    <dbReference type="NCBI Taxonomy" id="1975079"/>
    <lineage>
        <taxon>Bacteria</taxon>
        <taxon>Katanobacteria</taxon>
    </lineage>
</organism>
<sequence>MIIPKPSDAKHKTQMYRLLREILQNSILANKLVFKGGTYAALRGVLDRFSVDLDFDLPNSSNIPELRIICHDIFKNLNLEVKDESKNHLQFFLKYEASEFERNTLKLEINDQVSKANKYEKYFLPEIAMYCNAHTLDTMFACKLIAAKARFDKNGKIAGRDFYDLHKFFNDGLSINKEVVEDLSNLTYKNYLISLTQFIEKEVSSKLLLEDLNPLLDTKKPKHYLKGLKKELLLMISDEIKRLD</sequence>
<dbReference type="Gene3D" id="3.10.450.620">
    <property type="entry name" value="JHP933, nucleotidyltransferase-like core domain"/>
    <property type="match status" value="1"/>
</dbReference>
<dbReference type="EMBL" id="PFWY01000002">
    <property type="protein sequence ID" value="PJA41485.1"/>
    <property type="molecule type" value="Genomic_DNA"/>
</dbReference>
<dbReference type="InterPro" id="IPR014942">
    <property type="entry name" value="AbiEii"/>
</dbReference>
<proteinExistence type="predicted"/>
<comment type="caution">
    <text evidence="1">The sequence shown here is derived from an EMBL/GenBank/DDBJ whole genome shotgun (WGS) entry which is preliminary data.</text>
</comment>
<protein>
    <recommendedName>
        <fullName evidence="3">Nucleotidyl transferase AbiEii/AbiGii toxin family protein</fullName>
    </recommendedName>
</protein>
<reference evidence="2" key="1">
    <citation type="submission" date="2017-09" db="EMBL/GenBank/DDBJ databases">
        <title>Depth-based differentiation of microbial function through sediment-hosted aquifers and enrichment of novel symbionts in the deep terrestrial subsurface.</title>
        <authorList>
            <person name="Probst A.J."/>
            <person name="Ladd B."/>
            <person name="Jarett J.K."/>
            <person name="Geller-Mcgrath D.E."/>
            <person name="Sieber C.M.K."/>
            <person name="Emerson J.B."/>
            <person name="Anantharaman K."/>
            <person name="Thomas B.C."/>
            <person name="Malmstrom R."/>
            <person name="Stieglmeier M."/>
            <person name="Klingl A."/>
            <person name="Woyke T."/>
            <person name="Ryan C.M."/>
            <person name="Banfield J.F."/>
        </authorList>
    </citation>
    <scope>NUCLEOTIDE SEQUENCE [LARGE SCALE GENOMIC DNA]</scope>
</reference>
<dbReference type="Pfam" id="PF08843">
    <property type="entry name" value="AbiEii"/>
    <property type="match status" value="1"/>
</dbReference>
<gene>
    <name evidence="1" type="ORF">CO178_00035</name>
</gene>
<dbReference type="Proteomes" id="UP000230683">
    <property type="component" value="Unassembled WGS sequence"/>
</dbReference>
<evidence type="ECO:0000313" key="2">
    <source>
        <dbReference type="Proteomes" id="UP000230683"/>
    </source>
</evidence>
<evidence type="ECO:0008006" key="3">
    <source>
        <dbReference type="Google" id="ProtNLM"/>
    </source>
</evidence>
<name>A0A2M7X5N1_UNCKA</name>
<dbReference type="AlphaFoldDB" id="A0A2M7X5N1"/>
<evidence type="ECO:0000313" key="1">
    <source>
        <dbReference type="EMBL" id="PJA41485.1"/>
    </source>
</evidence>
<accession>A0A2M7X5N1</accession>